<accession>A0AAT9JAV8</accession>
<organism evidence="7">
    <name type="scientific">Musa nepovirus</name>
    <dbReference type="NCBI Taxonomy" id="3115780"/>
    <lineage>
        <taxon>Viruses</taxon>
        <taxon>Riboviria</taxon>
        <taxon>Orthornavirae</taxon>
        <taxon>Pisuviricota</taxon>
        <taxon>Pisoniviricetes</taxon>
        <taxon>Picornavirales</taxon>
        <taxon>Secoviridae</taxon>
        <taxon>Comovirinae</taxon>
        <taxon>Nepovirus</taxon>
    </lineage>
</organism>
<keyword evidence="2" id="KW-0167">Capsid protein</keyword>
<evidence type="ECO:0000313" key="7">
    <source>
        <dbReference type="EMBL" id="DBA54772.1"/>
    </source>
</evidence>
<evidence type="ECO:0000256" key="3">
    <source>
        <dbReference type="ARBA" id="ARBA00022844"/>
    </source>
</evidence>
<dbReference type="Pfam" id="PF03688">
    <property type="entry name" value="Nepo_coat_C"/>
    <property type="match status" value="1"/>
</dbReference>
<evidence type="ECO:0000259" key="4">
    <source>
        <dbReference type="Pfam" id="PF03391"/>
    </source>
</evidence>
<dbReference type="InterPro" id="IPR005054">
    <property type="entry name" value="Nepo_coat"/>
</dbReference>
<dbReference type="SUPFAM" id="SSF88633">
    <property type="entry name" value="Positive stranded ssRNA viruses"/>
    <property type="match status" value="3"/>
</dbReference>
<evidence type="ECO:0000259" key="5">
    <source>
        <dbReference type="Pfam" id="PF03688"/>
    </source>
</evidence>
<comment type="subcellular location">
    <subcellularLocation>
        <location evidence="1">Virion</location>
    </subcellularLocation>
</comment>
<dbReference type="GO" id="GO:0019028">
    <property type="term" value="C:viral capsid"/>
    <property type="evidence" value="ECO:0007669"/>
    <property type="project" value="UniProtKB-KW"/>
</dbReference>
<feature type="domain" description="Nepovirus coat protein" evidence="4">
    <location>
        <begin position="1312"/>
        <end position="1434"/>
    </location>
</feature>
<dbReference type="InterPro" id="IPR029053">
    <property type="entry name" value="Viral_coat"/>
</dbReference>
<dbReference type="EMBL" id="BK065103">
    <property type="protein sequence ID" value="DBA54772.1"/>
    <property type="molecule type" value="Genomic_RNA"/>
</dbReference>
<proteinExistence type="predicted"/>
<dbReference type="Pfam" id="PF03689">
    <property type="entry name" value="Nepo_coat_N"/>
    <property type="match status" value="1"/>
</dbReference>
<dbReference type="GO" id="GO:0005198">
    <property type="term" value="F:structural molecule activity"/>
    <property type="evidence" value="ECO:0007669"/>
    <property type="project" value="InterPro"/>
</dbReference>
<evidence type="ECO:0000256" key="2">
    <source>
        <dbReference type="ARBA" id="ARBA00022561"/>
    </source>
</evidence>
<keyword evidence="3" id="KW-0946">Virion</keyword>
<feature type="domain" description="Nepovirus coat protein C-terminal" evidence="5">
    <location>
        <begin position="1444"/>
        <end position="1599"/>
    </location>
</feature>
<feature type="domain" description="Nepovirus coat protein N-terminal" evidence="6">
    <location>
        <begin position="1114"/>
        <end position="1190"/>
    </location>
</feature>
<name>A0AAT9JAV8_9SECO</name>
<evidence type="ECO:0000256" key="1">
    <source>
        <dbReference type="ARBA" id="ARBA00004328"/>
    </source>
</evidence>
<dbReference type="Gene3D" id="2.60.120.20">
    <property type="match status" value="2"/>
</dbReference>
<dbReference type="Pfam" id="PF03391">
    <property type="entry name" value="Nepo_coat"/>
    <property type="match status" value="1"/>
</dbReference>
<sequence length="1619" mass="180949">MESPIVFSDGTKVLSRGAIATNRMVAAFRKSVQNPAGFWTTFLGQALSLTENQIALLAINGIVSRATVLVHQDGPSAVAYWRVLSRNCRSFLRAYRASVQERREKCIASYEAKERARFARQQAAYRARGAALRAKNARRKKAAALKQRKAELLHRQVEGERRAVARQERRRARLQRLRAHALAYALSSPPPVKTGWEWEPLPSSSLPSSPSIQVGDFLCPILGVEREWVYPLPTAAEYGMNPYKLSSYEDKMLGGASVNPFTKYLTHSGVGSFIPERLTCQSGIKPRRFNLRRALKRALQAQKNFLQGLWQVLLGKTSKSTEVQPEVTSAPVSSEWMGLWDDYARFLQCDNYSGPRSFNSRFHSSGYYSFCVSAPRFLLEEQEPHLHSLLEDCALCVIYSQVDLPPPGFNSFSSASAPILCASNIFPEPCSVPGIEGEGPHVHSLFEECTCFEGAVNIACPHLIFAEACPKYIGIKTANARLVRATSCWDILFESQQFHSLPLFLGRRSAPKVVEPRVHSCLEIEMDVLPIFYEESHHDSPTNIIEDEFADCIPKSWEEEEVIEPNCVPHWEQIGTTPLFSTFGRKRHFPQPHKEVGFYLPMATTCECCLVREGYWGDIIDRYAGKRCDHERPNIKALHDSTFYKSRDLFKYGDWGNWNVWFQGPLSFLDLEGREFLLFERALQDSLFIEKVVAPKIEKATPSRISRIYRGFFDRKPHPDENQDEFFDCLTLQSGLRRREEVEADLADKAKNEAGENGAMSIIEVVDKLRSRKTPVADSAENRNAAHNVVLKKGDVFRSTGVGEWFSPSFWKGVKSKYVEPVATIIGTNYDVRLSKPGEMTYTPLPVLPVKDIRRYAEEGWNSSSVIALDIHVESLLPQGLPVEALTIAMDGQSNDAAYASLSGGYMNLGEQKAKIFSLPLLNFSLSDALEDVENYETGLYFATTVGRLCGSDVGRKAFTYTVVGFSEQKRNALTNISSVRDSFDEIVARQKRKQSSRIVAALNYNDVFSQGLHQDMGEFPSVEYKTRPKPTDGQRILNAGMFEEHTPARKSLKVPVRTSSVRHNVLPWEQPIRRIERTTQPESIGLVANPPCETMSLQSGLVPGMSWDAAVIFECPKDCKSGDLILAMKMRDILEKAGTEAWLRIQSQLVNNLTIRGRILMGSNIAVGASLALTCDVFNRLGELNTVPTKLMNVLPTEIFPFGNTRRREFEFNLNELFGFPFHAYFDSFQDIGFYLSCANNNAVPCNSNWHGTILFKFEESSSQAYEVTLPVTAGEVAPLHVWRGPAEIRQGRTRITIDIGTDFCSPWEFSNSYEPVIPFNLAALGMYIGYSGVLVGEIVNIGSQLITTDLWVTIWWGNTSSGKDMRDFIKVPSYLLEGGDGGFRLPFNAPFLATSARQGGAVLVVHTAAGVVAPDSFDAPFVFIVRLKHIEFDAALPPVVSNKLIFDWARIGAFSGAGDHVIEIAARLPDIVYNRASVRMIRHPLSHMVAAAGLFAGTMRFHFQWRVAGTIIQPADVFECTSVFDNIDIETKMVHLSESRNTTLDVVVTGLGNFTTSGGGAKGGENKVRLTLRNTTRLEQLLIQVELLPGFKFRGPTVPILVRRTRALQCAQNSGDL</sequence>
<protein>
    <submittedName>
        <fullName evidence="7">Polyprotein</fullName>
    </submittedName>
</protein>
<evidence type="ECO:0000259" key="6">
    <source>
        <dbReference type="Pfam" id="PF03689"/>
    </source>
</evidence>
<dbReference type="InterPro" id="IPR005305">
    <property type="entry name" value="Nepo_coat_C"/>
</dbReference>
<dbReference type="InterPro" id="IPR005306">
    <property type="entry name" value="Nepo_coat_N"/>
</dbReference>
<reference evidence="7" key="1">
    <citation type="submission" date="2023-11" db="EMBL/GenBank/DDBJ databases">
        <authorList>
            <person name="Sidharthan V.K."/>
            <person name="Reddy V."/>
            <person name="Kiran G."/>
            <person name="Rajeswari V."/>
            <person name="Baranwal V.K."/>
        </authorList>
    </citation>
    <scope>NUCLEOTIDE SEQUENCE</scope>
    <source>
        <strain evidence="7">Musa</strain>
    </source>
</reference>
<reference evidence="7" key="2">
    <citation type="journal article" date="2024" name="Arch. Virol.">
        <title>Probing of plant transcriptomes reveals the hidden genetic diversity of the family Secoviridae.</title>
        <authorList>
            <person name="Sidharthan V.K."/>
            <person name="Reddy V."/>
            <person name="Kiran G."/>
            <person name="Rajeswari V."/>
            <person name="Baranwal V.K."/>
            <person name="Kumar M.K."/>
            <person name="Kumar K.S."/>
        </authorList>
    </citation>
    <scope>NUCLEOTIDE SEQUENCE</scope>
    <source>
        <strain evidence="7">Musa</strain>
    </source>
</reference>